<dbReference type="Pfam" id="PF09424">
    <property type="entry name" value="YqeY"/>
    <property type="match status" value="1"/>
</dbReference>
<dbReference type="Proteomes" id="UP000178558">
    <property type="component" value="Unassembled WGS sequence"/>
</dbReference>
<dbReference type="InterPro" id="IPR019004">
    <property type="entry name" value="YqeY/Aim41"/>
</dbReference>
<dbReference type="GO" id="GO:0016884">
    <property type="term" value="F:carbon-nitrogen ligase activity, with glutamine as amido-N-donor"/>
    <property type="evidence" value="ECO:0007669"/>
    <property type="project" value="InterPro"/>
</dbReference>
<sequence length="151" mass="16961">MLGKKLQEEQILALKSGDTKKLSVLRYVIAQIKNKEIEKKEELNDEEVISTLQKIKKELQESIDAAKKGDRTELIADNEAQLKIISTYLPAELSDEQIEKEIDQMIAQNQDAIGANPKALIGIVMKSLRGKADPARIMPILQKKQNPPEKS</sequence>
<proteinExistence type="predicted"/>
<reference evidence="1 2" key="1">
    <citation type="journal article" date="2016" name="Nat. Commun.">
        <title>Thousands of microbial genomes shed light on interconnected biogeochemical processes in an aquifer system.</title>
        <authorList>
            <person name="Anantharaman K."/>
            <person name="Brown C.T."/>
            <person name="Hug L.A."/>
            <person name="Sharon I."/>
            <person name="Castelle C.J."/>
            <person name="Probst A.J."/>
            <person name="Thomas B.C."/>
            <person name="Singh A."/>
            <person name="Wilkins M.J."/>
            <person name="Karaoz U."/>
            <person name="Brodie E.L."/>
            <person name="Williams K.H."/>
            <person name="Hubbard S.S."/>
            <person name="Banfield J.F."/>
        </authorList>
    </citation>
    <scope>NUCLEOTIDE SEQUENCE [LARGE SCALE GENOMIC DNA]</scope>
</reference>
<dbReference type="Gene3D" id="1.10.1510.10">
    <property type="entry name" value="Uncharacterised protein YqeY/AIM41 PF09424, N-terminal domain"/>
    <property type="match status" value="1"/>
</dbReference>
<dbReference type="PANTHER" id="PTHR28055">
    <property type="entry name" value="ALTERED INHERITANCE OF MITOCHONDRIA PROTEIN 41, MITOCHONDRIAL"/>
    <property type="match status" value="1"/>
</dbReference>
<dbReference type="EMBL" id="MGAQ01000029">
    <property type="protein sequence ID" value="OGK49611.1"/>
    <property type="molecule type" value="Genomic_DNA"/>
</dbReference>
<dbReference type="AlphaFoldDB" id="A0A1F7J1Y0"/>
<gene>
    <name evidence="1" type="ORF">A3B50_04120</name>
</gene>
<dbReference type="Gene3D" id="1.10.10.410">
    <property type="match status" value="1"/>
</dbReference>
<dbReference type="InterPro" id="IPR023168">
    <property type="entry name" value="GatB_Yqey_C_2"/>
</dbReference>
<dbReference type="InterPro" id="IPR003789">
    <property type="entry name" value="Asn/Gln_tRNA_amidoTrase-B-like"/>
</dbReference>
<evidence type="ECO:0008006" key="3">
    <source>
        <dbReference type="Google" id="ProtNLM"/>
    </source>
</evidence>
<dbReference type="PANTHER" id="PTHR28055:SF1">
    <property type="entry name" value="ALTERED INHERITANCE OF MITOCHONDRIA PROTEIN 41, MITOCHONDRIAL"/>
    <property type="match status" value="1"/>
</dbReference>
<comment type="caution">
    <text evidence="1">The sequence shown here is derived from an EMBL/GenBank/DDBJ whole genome shotgun (WGS) entry which is preliminary data.</text>
</comment>
<accession>A0A1F7J1Y0</accession>
<evidence type="ECO:0000313" key="1">
    <source>
        <dbReference type="EMBL" id="OGK49611.1"/>
    </source>
</evidence>
<dbReference type="InterPro" id="IPR042184">
    <property type="entry name" value="YqeY/Aim41_N"/>
</dbReference>
<dbReference type="SUPFAM" id="SSF89095">
    <property type="entry name" value="GatB/YqeY motif"/>
    <property type="match status" value="1"/>
</dbReference>
<name>A0A1F7J1Y0_9BACT</name>
<organism evidence="1 2">
    <name type="scientific">Candidatus Roizmanbacteria bacterium RIFCSPLOWO2_01_FULL_40_42</name>
    <dbReference type="NCBI Taxonomy" id="1802066"/>
    <lineage>
        <taxon>Bacteria</taxon>
        <taxon>Candidatus Roizmaniibacteriota</taxon>
    </lineage>
</organism>
<evidence type="ECO:0000313" key="2">
    <source>
        <dbReference type="Proteomes" id="UP000178558"/>
    </source>
</evidence>
<protein>
    <recommendedName>
        <fullName evidence="3">Asn/Gln amidotransferase domain-containing protein</fullName>
    </recommendedName>
</protein>